<name>A0A0A9HZR6_ARUDO</name>
<dbReference type="EMBL" id="GBRH01159483">
    <property type="protein sequence ID" value="JAE38413.1"/>
    <property type="molecule type" value="Transcribed_RNA"/>
</dbReference>
<reference evidence="1" key="2">
    <citation type="journal article" date="2015" name="Data Brief">
        <title>Shoot transcriptome of the giant reed, Arundo donax.</title>
        <authorList>
            <person name="Barrero R.A."/>
            <person name="Guerrero F.D."/>
            <person name="Moolhuijzen P."/>
            <person name="Goolsby J.A."/>
            <person name="Tidwell J."/>
            <person name="Bellgard S.E."/>
            <person name="Bellgard M.I."/>
        </authorList>
    </citation>
    <scope>NUCLEOTIDE SEQUENCE</scope>
    <source>
        <tissue evidence="1">Shoot tissue taken approximately 20 cm above the soil surface</tissue>
    </source>
</reference>
<reference evidence="1" key="1">
    <citation type="submission" date="2014-09" db="EMBL/GenBank/DDBJ databases">
        <authorList>
            <person name="Magalhaes I.L.F."/>
            <person name="Oliveira U."/>
            <person name="Santos F.R."/>
            <person name="Vidigal T.H.D.A."/>
            <person name="Brescovit A.D."/>
            <person name="Santos A.J."/>
        </authorList>
    </citation>
    <scope>NUCLEOTIDE SEQUENCE</scope>
    <source>
        <tissue evidence="1">Shoot tissue taken approximately 20 cm above the soil surface</tissue>
    </source>
</reference>
<accession>A0A0A9HZR6</accession>
<protein>
    <submittedName>
        <fullName evidence="1">Uncharacterized protein</fullName>
    </submittedName>
</protein>
<evidence type="ECO:0000313" key="1">
    <source>
        <dbReference type="EMBL" id="JAE38413.1"/>
    </source>
</evidence>
<proteinExistence type="predicted"/>
<dbReference type="AlphaFoldDB" id="A0A0A9HZR6"/>
<sequence>MPLPLSHLSVHDVYTKVIFPEICNIIY</sequence>
<organism evidence="1">
    <name type="scientific">Arundo donax</name>
    <name type="common">Giant reed</name>
    <name type="synonym">Donax arundinaceus</name>
    <dbReference type="NCBI Taxonomy" id="35708"/>
    <lineage>
        <taxon>Eukaryota</taxon>
        <taxon>Viridiplantae</taxon>
        <taxon>Streptophyta</taxon>
        <taxon>Embryophyta</taxon>
        <taxon>Tracheophyta</taxon>
        <taxon>Spermatophyta</taxon>
        <taxon>Magnoliopsida</taxon>
        <taxon>Liliopsida</taxon>
        <taxon>Poales</taxon>
        <taxon>Poaceae</taxon>
        <taxon>PACMAD clade</taxon>
        <taxon>Arundinoideae</taxon>
        <taxon>Arundineae</taxon>
        <taxon>Arundo</taxon>
    </lineage>
</organism>